<dbReference type="EMBL" id="CATQJL010000305">
    <property type="protein sequence ID" value="CAJ0602573.1"/>
    <property type="molecule type" value="Genomic_DNA"/>
</dbReference>
<dbReference type="PRINTS" id="PR00722">
    <property type="entry name" value="CHYMOTRYPSIN"/>
</dbReference>
<accession>A0AA36H2U1</accession>
<dbReference type="Pfam" id="PF00089">
    <property type="entry name" value="Trypsin"/>
    <property type="match status" value="1"/>
</dbReference>
<gene>
    <name evidence="6" type="ORF">CYNAS_LOCUS14556</name>
</gene>
<evidence type="ECO:0000313" key="7">
    <source>
        <dbReference type="Proteomes" id="UP001176961"/>
    </source>
</evidence>
<evidence type="ECO:0000313" key="6">
    <source>
        <dbReference type="EMBL" id="CAJ0602573.1"/>
    </source>
</evidence>
<keyword evidence="3" id="KW-0720">Serine protease</keyword>
<dbReference type="CDD" id="cd00190">
    <property type="entry name" value="Tryp_SPc"/>
    <property type="match status" value="1"/>
</dbReference>
<dbReference type="Proteomes" id="UP001176961">
    <property type="component" value="Unassembled WGS sequence"/>
</dbReference>
<keyword evidence="3" id="KW-0645">Protease</keyword>
<dbReference type="SMART" id="SM00020">
    <property type="entry name" value="Tryp_SPc"/>
    <property type="match status" value="1"/>
</dbReference>
<evidence type="ECO:0000256" key="2">
    <source>
        <dbReference type="ARBA" id="ARBA00024195"/>
    </source>
</evidence>
<dbReference type="InterPro" id="IPR018114">
    <property type="entry name" value="TRYPSIN_HIS"/>
</dbReference>
<dbReference type="AlphaFoldDB" id="A0AA36H2U1"/>
<dbReference type="GO" id="GO:0006508">
    <property type="term" value="P:proteolysis"/>
    <property type="evidence" value="ECO:0007669"/>
    <property type="project" value="UniProtKB-KW"/>
</dbReference>
<evidence type="ECO:0000256" key="4">
    <source>
        <dbReference type="SAM" id="SignalP"/>
    </source>
</evidence>
<dbReference type="Gene3D" id="2.40.10.10">
    <property type="entry name" value="Trypsin-like serine proteases"/>
    <property type="match status" value="1"/>
</dbReference>
<protein>
    <recommendedName>
        <fullName evidence="5">Peptidase S1 domain-containing protein</fullName>
    </recommendedName>
</protein>
<organism evidence="6 7">
    <name type="scientific">Cylicocyclus nassatus</name>
    <name type="common">Nematode worm</name>
    <dbReference type="NCBI Taxonomy" id="53992"/>
    <lineage>
        <taxon>Eukaryota</taxon>
        <taxon>Metazoa</taxon>
        <taxon>Ecdysozoa</taxon>
        <taxon>Nematoda</taxon>
        <taxon>Chromadorea</taxon>
        <taxon>Rhabditida</taxon>
        <taxon>Rhabditina</taxon>
        <taxon>Rhabditomorpha</taxon>
        <taxon>Strongyloidea</taxon>
        <taxon>Strongylidae</taxon>
        <taxon>Cylicocyclus</taxon>
    </lineage>
</organism>
<keyword evidence="7" id="KW-1185">Reference proteome</keyword>
<keyword evidence="3" id="KW-0378">Hydrolase</keyword>
<feature type="domain" description="Peptidase S1" evidence="5">
    <location>
        <begin position="32"/>
        <end position="277"/>
    </location>
</feature>
<feature type="signal peptide" evidence="4">
    <location>
        <begin position="1"/>
        <end position="17"/>
    </location>
</feature>
<feature type="chain" id="PRO_5041375084" description="Peptidase S1 domain-containing protein" evidence="4">
    <location>
        <begin position="18"/>
        <end position="301"/>
    </location>
</feature>
<dbReference type="PROSITE" id="PS00135">
    <property type="entry name" value="TRYPSIN_SER"/>
    <property type="match status" value="1"/>
</dbReference>
<dbReference type="InterPro" id="IPR033116">
    <property type="entry name" value="TRYPSIN_SER"/>
</dbReference>
<dbReference type="InterPro" id="IPR001314">
    <property type="entry name" value="Peptidase_S1A"/>
</dbReference>
<dbReference type="FunFam" id="2.40.10.10:FF:000068">
    <property type="entry name" value="transmembrane protease serine 2"/>
    <property type="match status" value="1"/>
</dbReference>
<reference evidence="6" key="1">
    <citation type="submission" date="2023-07" db="EMBL/GenBank/DDBJ databases">
        <authorList>
            <consortium name="CYATHOMIX"/>
        </authorList>
    </citation>
    <scope>NUCLEOTIDE SEQUENCE</scope>
    <source>
        <strain evidence="6">N/A</strain>
    </source>
</reference>
<sequence length="301" mass="32245">MFFFGLLLVYCSQLVACLRFCDSLPNSSFLRIIGGSVAKREHPWQAALVSYDFSNSGLICGATVLDEHWILTAAHCIVGSPKKSFILTGLTSLSSPEHIHHVERFVVHPDYDAKGISDDIALVKSKYSLYDDGVSSVCLARNDFELLSSAQGIVTGFGLHIVSQSLFGVTMGVSDVVLEASLPIISRSKCQREWGMLSGGTINISEKQICAGSRMHGTGPGDSGGPLLAKAGDGKLVQVGITSFGAAGFQGLLDQNTYPGVYTRVSPYIPWIEKVITSASCRSTIFITYALIIVLLGMADL</sequence>
<evidence type="ECO:0000259" key="5">
    <source>
        <dbReference type="PROSITE" id="PS50240"/>
    </source>
</evidence>
<dbReference type="PROSITE" id="PS50240">
    <property type="entry name" value="TRYPSIN_DOM"/>
    <property type="match status" value="1"/>
</dbReference>
<name>A0AA36H2U1_CYLNA</name>
<dbReference type="InterPro" id="IPR001254">
    <property type="entry name" value="Trypsin_dom"/>
</dbReference>
<keyword evidence="4" id="KW-0732">Signal</keyword>
<dbReference type="InterPro" id="IPR009003">
    <property type="entry name" value="Peptidase_S1_PA"/>
</dbReference>
<evidence type="ECO:0000256" key="3">
    <source>
        <dbReference type="RuleBase" id="RU363034"/>
    </source>
</evidence>
<keyword evidence="1" id="KW-1015">Disulfide bond</keyword>
<proteinExistence type="inferred from homology"/>
<dbReference type="InterPro" id="IPR043504">
    <property type="entry name" value="Peptidase_S1_PA_chymotrypsin"/>
</dbReference>
<dbReference type="PROSITE" id="PS00134">
    <property type="entry name" value="TRYPSIN_HIS"/>
    <property type="match status" value="1"/>
</dbReference>
<evidence type="ECO:0000256" key="1">
    <source>
        <dbReference type="ARBA" id="ARBA00023157"/>
    </source>
</evidence>
<dbReference type="SUPFAM" id="SSF50494">
    <property type="entry name" value="Trypsin-like serine proteases"/>
    <property type="match status" value="1"/>
</dbReference>
<dbReference type="GO" id="GO:0004252">
    <property type="term" value="F:serine-type endopeptidase activity"/>
    <property type="evidence" value="ECO:0007669"/>
    <property type="project" value="InterPro"/>
</dbReference>
<comment type="caution">
    <text evidence="6">The sequence shown here is derived from an EMBL/GenBank/DDBJ whole genome shotgun (WGS) entry which is preliminary data.</text>
</comment>
<dbReference type="InterPro" id="IPR051487">
    <property type="entry name" value="Ser/Thr_Proteases_Immune/Dev"/>
</dbReference>
<dbReference type="PANTHER" id="PTHR24256">
    <property type="entry name" value="TRYPTASE-RELATED"/>
    <property type="match status" value="1"/>
</dbReference>
<comment type="similarity">
    <text evidence="2">Belongs to the peptidase S1 family. CLIP subfamily.</text>
</comment>